<evidence type="ECO:0000313" key="3">
    <source>
        <dbReference type="Proteomes" id="UP001303046"/>
    </source>
</evidence>
<dbReference type="EMBL" id="JAVFWL010000006">
    <property type="protein sequence ID" value="KAK6763632.1"/>
    <property type="molecule type" value="Genomic_DNA"/>
</dbReference>
<feature type="region of interest" description="Disordered" evidence="1">
    <location>
        <begin position="190"/>
        <end position="211"/>
    </location>
</feature>
<dbReference type="Proteomes" id="UP001303046">
    <property type="component" value="Unassembled WGS sequence"/>
</dbReference>
<protein>
    <submittedName>
        <fullName evidence="2">Uncharacterized protein</fullName>
    </submittedName>
</protein>
<comment type="caution">
    <text evidence="2">The sequence shown here is derived from an EMBL/GenBank/DDBJ whole genome shotgun (WGS) entry which is preliminary data.</text>
</comment>
<reference evidence="2 3" key="1">
    <citation type="submission" date="2023-08" db="EMBL/GenBank/DDBJ databases">
        <title>A Necator americanus chromosomal reference genome.</title>
        <authorList>
            <person name="Ilik V."/>
            <person name="Petrzelkova K.J."/>
            <person name="Pardy F."/>
            <person name="Fuh T."/>
            <person name="Niatou-Singa F.S."/>
            <person name="Gouil Q."/>
            <person name="Baker L."/>
            <person name="Ritchie M.E."/>
            <person name="Jex A.R."/>
            <person name="Gazzola D."/>
            <person name="Li H."/>
            <person name="Toshio Fujiwara R."/>
            <person name="Zhan B."/>
            <person name="Aroian R.V."/>
            <person name="Pafco B."/>
            <person name="Schwarz E.M."/>
        </authorList>
    </citation>
    <scope>NUCLEOTIDE SEQUENCE [LARGE SCALE GENOMIC DNA]</scope>
    <source>
        <strain evidence="2 3">Aroian</strain>
        <tissue evidence="2">Whole animal</tissue>
    </source>
</reference>
<accession>A0ABR1ELT4</accession>
<evidence type="ECO:0000256" key="1">
    <source>
        <dbReference type="SAM" id="MobiDB-lite"/>
    </source>
</evidence>
<keyword evidence="3" id="KW-1185">Reference proteome</keyword>
<proteinExistence type="predicted"/>
<gene>
    <name evidence="2" type="primary">Necator_chrX.g24251</name>
    <name evidence="2" type="ORF">RB195_024086</name>
</gene>
<name>A0ABR1ELT4_NECAM</name>
<evidence type="ECO:0000313" key="2">
    <source>
        <dbReference type="EMBL" id="KAK6763632.1"/>
    </source>
</evidence>
<organism evidence="2 3">
    <name type="scientific">Necator americanus</name>
    <name type="common">Human hookworm</name>
    <dbReference type="NCBI Taxonomy" id="51031"/>
    <lineage>
        <taxon>Eukaryota</taxon>
        <taxon>Metazoa</taxon>
        <taxon>Ecdysozoa</taxon>
        <taxon>Nematoda</taxon>
        <taxon>Chromadorea</taxon>
        <taxon>Rhabditida</taxon>
        <taxon>Rhabditina</taxon>
        <taxon>Rhabditomorpha</taxon>
        <taxon>Strongyloidea</taxon>
        <taxon>Ancylostomatidae</taxon>
        <taxon>Bunostominae</taxon>
        <taxon>Necator</taxon>
    </lineage>
</organism>
<sequence length="211" mass="23825">MGLATDVTSTIVIGTASSTYQRVWYNKYARITNVPAKVSALDYESDSERAGGWGKMKEDAVGMNESMPEGNMESLATNIRLVTLNCLSLSSELQQAALSRLLNAALQKTRIKDRALISIDNYTIYCRDADERKVGGCAIAVRNDYNNLVEEFGLTSSRCALYDCRIAVNSNSGSKENRLRKRLCRQLKRDRENEWTSKTKEFEKEWEDKNP</sequence>